<comment type="caution">
    <text evidence="1">The sequence shown here is derived from an EMBL/GenBank/DDBJ whole genome shotgun (WGS) entry which is preliminary data.</text>
</comment>
<name>A0A8T1QTP9_CARIL</name>
<dbReference type="Proteomes" id="UP000811609">
    <property type="component" value="Chromosome 4"/>
</dbReference>
<evidence type="ECO:0000313" key="2">
    <source>
        <dbReference type="Proteomes" id="UP000811609"/>
    </source>
</evidence>
<dbReference type="InterPro" id="IPR046958">
    <property type="entry name" value="RBK1/2/STUNTED"/>
</dbReference>
<dbReference type="EMBL" id="CM031812">
    <property type="protein sequence ID" value="KAG6658390.1"/>
    <property type="molecule type" value="Genomic_DNA"/>
</dbReference>
<gene>
    <name evidence="1" type="ORF">CIPAW_04G157600</name>
</gene>
<sequence>MLIKEGELATLSVVASSFGYIPLEYTRTTRINEKIDVYSFGVILLELATRRKANDGDEHTSLAK</sequence>
<accession>A0A8T1QTP9</accession>
<reference evidence="1" key="1">
    <citation type="submission" date="2020-12" db="EMBL/GenBank/DDBJ databases">
        <title>WGS assembly of Carya illinoinensis cv. Pawnee.</title>
        <authorList>
            <person name="Platts A."/>
            <person name="Shu S."/>
            <person name="Wright S."/>
            <person name="Barry K."/>
            <person name="Edger P."/>
            <person name="Pires J.C."/>
            <person name="Schmutz J."/>
        </authorList>
    </citation>
    <scope>NUCLEOTIDE SEQUENCE</scope>
    <source>
        <tissue evidence="1">Leaf</tissue>
    </source>
</reference>
<dbReference type="AlphaFoldDB" id="A0A8T1QTP9"/>
<dbReference type="PANTHER" id="PTHR47987:SF13">
    <property type="entry name" value="RECEPTOR-LIKE CYTOSOLIC SERINE_THREONINE-PROTEIN KINASE RBK2"/>
    <property type="match status" value="1"/>
</dbReference>
<organism evidence="1 2">
    <name type="scientific">Carya illinoinensis</name>
    <name type="common">Pecan</name>
    <dbReference type="NCBI Taxonomy" id="32201"/>
    <lineage>
        <taxon>Eukaryota</taxon>
        <taxon>Viridiplantae</taxon>
        <taxon>Streptophyta</taxon>
        <taxon>Embryophyta</taxon>
        <taxon>Tracheophyta</taxon>
        <taxon>Spermatophyta</taxon>
        <taxon>Magnoliopsida</taxon>
        <taxon>eudicotyledons</taxon>
        <taxon>Gunneridae</taxon>
        <taxon>Pentapetalae</taxon>
        <taxon>rosids</taxon>
        <taxon>fabids</taxon>
        <taxon>Fagales</taxon>
        <taxon>Juglandaceae</taxon>
        <taxon>Carya</taxon>
    </lineage>
</organism>
<keyword evidence="2" id="KW-1185">Reference proteome</keyword>
<dbReference type="PANTHER" id="PTHR47987">
    <property type="entry name" value="OS08G0249100 PROTEIN"/>
    <property type="match status" value="1"/>
</dbReference>
<evidence type="ECO:0000313" key="1">
    <source>
        <dbReference type="EMBL" id="KAG6658390.1"/>
    </source>
</evidence>
<evidence type="ECO:0008006" key="3">
    <source>
        <dbReference type="Google" id="ProtNLM"/>
    </source>
</evidence>
<protein>
    <recommendedName>
        <fullName evidence="3">Protein kinase domain-containing protein</fullName>
    </recommendedName>
</protein>
<proteinExistence type="predicted"/>